<dbReference type="SUPFAM" id="SSF74650">
    <property type="entry name" value="Galactose mutarotase-like"/>
    <property type="match status" value="1"/>
</dbReference>
<dbReference type="RefSeq" id="WP_150885613.1">
    <property type="nucleotide sequence ID" value="NZ_CP032452.1"/>
</dbReference>
<dbReference type="PIRSF" id="PIRSF005096">
    <property type="entry name" value="GALM"/>
    <property type="match status" value="1"/>
</dbReference>
<dbReference type="InterPro" id="IPR015443">
    <property type="entry name" value="Aldose_1-epimerase"/>
</dbReference>
<dbReference type="EMBL" id="CP032452">
    <property type="protein sequence ID" value="QEZ67793.1"/>
    <property type="molecule type" value="Genomic_DNA"/>
</dbReference>
<feature type="active site" description="Proton acceptor" evidence="9">
    <location>
        <position position="310"/>
    </location>
</feature>
<dbReference type="InterPro" id="IPR008183">
    <property type="entry name" value="Aldose_1/G6P_1-epimerase"/>
</dbReference>
<comment type="similarity">
    <text evidence="3 8">Belongs to the aldose epimerase family.</text>
</comment>
<evidence type="ECO:0000256" key="6">
    <source>
        <dbReference type="ARBA" id="ARBA00023235"/>
    </source>
</evidence>
<dbReference type="GO" id="GO:0033499">
    <property type="term" value="P:galactose catabolic process via UDP-galactose, Leloir pathway"/>
    <property type="evidence" value="ECO:0007669"/>
    <property type="project" value="TreeGrafter"/>
</dbReference>
<evidence type="ECO:0000256" key="1">
    <source>
        <dbReference type="ARBA" id="ARBA00001614"/>
    </source>
</evidence>
<dbReference type="GO" id="GO:0005737">
    <property type="term" value="C:cytoplasm"/>
    <property type="evidence" value="ECO:0007669"/>
    <property type="project" value="TreeGrafter"/>
</dbReference>
<evidence type="ECO:0000256" key="7">
    <source>
        <dbReference type="ARBA" id="ARBA00023277"/>
    </source>
</evidence>
<dbReference type="PANTHER" id="PTHR10091">
    <property type="entry name" value="ALDOSE-1-EPIMERASE"/>
    <property type="match status" value="1"/>
</dbReference>
<protein>
    <recommendedName>
        <fullName evidence="5 8">Aldose 1-epimerase</fullName>
        <ecNumber evidence="4 8">5.1.3.3</ecNumber>
    </recommendedName>
</protein>
<gene>
    <name evidence="12" type="ORF">D4A35_02145</name>
</gene>
<dbReference type="InterPro" id="IPR047215">
    <property type="entry name" value="Galactose_mutarotase-like"/>
</dbReference>
<sequence length="347" mass="39883">MKYSKKIVGKIGNEDIIAHNILYENGFEFEILNLGGIITKIITPDKDNNLENIVVGYNSIDSYKANPSYMGAIIGRTSGRINEGIIKIENKEYKLFKNYGENQGHGGKFGFDKKIYEVESIEAGNSITLKLKAFSKDMEENYPGNLDVEVSFKLSENFHIKQIYKAYTDKTTLVNMTNHTYFNLSGNLKESITKQCMKVDSNYILELDKNCIPTGKYINVEKTPFDFRYLKCIGQDIDDKEDKQILVGFGYDHVFMLNKGYIHLEDNMSKRAMDITTNQDCVVIYSMNFTDELTLYNNKTKQRRYGICFETQAPPIGHNMCVLENSILNKGSIYNQVTEYKFYNIND</sequence>
<accession>A0A5P3XDL1</accession>
<evidence type="ECO:0000256" key="9">
    <source>
        <dbReference type="PIRSR" id="PIRSR005096-1"/>
    </source>
</evidence>
<evidence type="ECO:0000256" key="4">
    <source>
        <dbReference type="ARBA" id="ARBA00013185"/>
    </source>
</evidence>
<dbReference type="CDD" id="cd09019">
    <property type="entry name" value="galactose_mutarotase_like"/>
    <property type="match status" value="1"/>
</dbReference>
<dbReference type="InterPro" id="IPR014718">
    <property type="entry name" value="GH-type_carb-bd"/>
</dbReference>
<feature type="binding site" evidence="11">
    <location>
        <begin position="179"/>
        <end position="181"/>
    </location>
    <ligand>
        <name>beta-D-galactose</name>
        <dbReference type="ChEBI" id="CHEBI:27667"/>
    </ligand>
</feature>
<dbReference type="Proteomes" id="UP000326961">
    <property type="component" value="Chromosome"/>
</dbReference>
<dbReference type="PROSITE" id="PS00545">
    <property type="entry name" value="ALDOSE_1_EPIMERASE"/>
    <property type="match status" value="1"/>
</dbReference>
<evidence type="ECO:0000256" key="3">
    <source>
        <dbReference type="ARBA" id="ARBA00006206"/>
    </source>
</evidence>
<evidence type="ECO:0000256" key="11">
    <source>
        <dbReference type="PIRSR" id="PIRSR005096-3"/>
    </source>
</evidence>
<dbReference type="EC" id="5.1.3.3" evidence="4 8"/>
<evidence type="ECO:0000256" key="10">
    <source>
        <dbReference type="PIRSR" id="PIRSR005096-2"/>
    </source>
</evidence>
<dbReference type="GO" id="GO:0004034">
    <property type="term" value="F:aldose 1-epimerase activity"/>
    <property type="evidence" value="ECO:0007669"/>
    <property type="project" value="UniProtKB-EC"/>
</dbReference>
<dbReference type="GO" id="GO:0006006">
    <property type="term" value="P:glucose metabolic process"/>
    <property type="evidence" value="ECO:0007669"/>
    <property type="project" value="TreeGrafter"/>
</dbReference>
<dbReference type="InterPro" id="IPR018052">
    <property type="entry name" value="Ald1_epimerase_CS"/>
</dbReference>
<evidence type="ECO:0000256" key="5">
    <source>
        <dbReference type="ARBA" id="ARBA00014165"/>
    </source>
</evidence>
<dbReference type="UniPathway" id="UPA00242"/>
<evidence type="ECO:0000256" key="2">
    <source>
        <dbReference type="ARBA" id="ARBA00005028"/>
    </source>
</evidence>
<dbReference type="AlphaFoldDB" id="A0A5P3XDL1"/>
<evidence type="ECO:0000313" key="13">
    <source>
        <dbReference type="Proteomes" id="UP000326961"/>
    </source>
</evidence>
<reference evidence="12 13" key="1">
    <citation type="submission" date="2018-09" db="EMBL/GenBank/DDBJ databases">
        <title>A clostridial neurotoxin that targets Anopheles mosquitoes.</title>
        <authorList>
            <person name="Contreras E."/>
            <person name="Masuyer G."/>
            <person name="Qureshi N."/>
            <person name="Chawla S."/>
            <person name="Lim H.L."/>
            <person name="Chen J."/>
            <person name="Stenmark P."/>
            <person name="Gill S."/>
        </authorList>
    </citation>
    <scope>NUCLEOTIDE SEQUENCE [LARGE SCALE GENOMIC DNA]</scope>
    <source>
        <strain evidence="12 13">Cbm</strain>
    </source>
</reference>
<keyword evidence="6 8" id="KW-0413">Isomerase</keyword>
<name>A0A5P3XDL1_PARBF</name>
<keyword evidence="7 8" id="KW-0119">Carbohydrate metabolism</keyword>
<feature type="active site" description="Proton donor" evidence="9">
    <location>
        <position position="179"/>
    </location>
</feature>
<feature type="binding site" evidence="10">
    <location>
        <position position="252"/>
    </location>
    <ligand>
        <name>beta-D-galactose</name>
        <dbReference type="ChEBI" id="CHEBI:27667"/>
    </ligand>
</feature>
<evidence type="ECO:0000256" key="8">
    <source>
        <dbReference type="PIRNR" id="PIRNR005096"/>
    </source>
</evidence>
<dbReference type="PANTHER" id="PTHR10091:SF0">
    <property type="entry name" value="GALACTOSE MUTAROTASE"/>
    <property type="match status" value="1"/>
</dbReference>
<dbReference type="InterPro" id="IPR011013">
    <property type="entry name" value="Gal_mutarotase_sf_dom"/>
</dbReference>
<organism evidence="12 13">
    <name type="scientific">Paraclostridium bifermentans</name>
    <name type="common">Clostridium bifermentans</name>
    <dbReference type="NCBI Taxonomy" id="1490"/>
    <lineage>
        <taxon>Bacteria</taxon>
        <taxon>Bacillati</taxon>
        <taxon>Bacillota</taxon>
        <taxon>Clostridia</taxon>
        <taxon>Peptostreptococcales</taxon>
        <taxon>Peptostreptococcaceae</taxon>
        <taxon>Paraclostridium</taxon>
    </lineage>
</organism>
<dbReference type="GO" id="GO:0030246">
    <property type="term" value="F:carbohydrate binding"/>
    <property type="evidence" value="ECO:0007669"/>
    <property type="project" value="InterPro"/>
</dbReference>
<proteinExistence type="inferred from homology"/>
<evidence type="ECO:0000313" key="12">
    <source>
        <dbReference type="EMBL" id="QEZ67793.1"/>
    </source>
</evidence>
<dbReference type="Gene3D" id="2.70.98.10">
    <property type="match status" value="1"/>
</dbReference>
<dbReference type="Pfam" id="PF01263">
    <property type="entry name" value="Aldose_epim"/>
    <property type="match status" value="1"/>
</dbReference>
<comment type="catalytic activity">
    <reaction evidence="1 8">
        <text>alpha-D-glucose = beta-D-glucose</text>
        <dbReference type="Rhea" id="RHEA:10264"/>
        <dbReference type="ChEBI" id="CHEBI:15903"/>
        <dbReference type="ChEBI" id="CHEBI:17925"/>
        <dbReference type="EC" id="5.1.3.3"/>
    </reaction>
</comment>
<comment type="pathway">
    <text evidence="2 8">Carbohydrate metabolism; hexose metabolism.</text>
</comment>